<feature type="compositionally biased region" description="Basic and acidic residues" evidence="1">
    <location>
        <begin position="436"/>
        <end position="448"/>
    </location>
</feature>
<organism evidence="2 3">
    <name type="scientific">Symbiodinium pilosum</name>
    <name type="common">Dinoflagellate</name>
    <dbReference type="NCBI Taxonomy" id="2952"/>
    <lineage>
        <taxon>Eukaryota</taxon>
        <taxon>Sar</taxon>
        <taxon>Alveolata</taxon>
        <taxon>Dinophyceae</taxon>
        <taxon>Suessiales</taxon>
        <taxon>Symbiodiniaceae</taxon>
        <taxon>Symbiodinium</taxon>
    </lineage>
</organism>
<feature type="compositionally biased region" description="Polar residues" evidence="1">
    <location>
        <begin position="340"/>
        <end position="357"/>
    </location>
</feature>
<reference evidence="2" key="1">
    <citation type="submission" date="2021-02" db="EMBL/GenBank/DDBJ databases">
        <authorList>
            <person name="Dougan E. K."/>
            <person name="Rhodes N."/>
            <person name="Thang M."/>
            <person name="Chan C."/>
        </authorList>
    </citation>
    <scope>NUCLEOTIDE SEQUENCE</scope>
</reference>
<proteinExistence type="predicted"/>
<gene>
    <name evidence="2" type="primary">PCM1</name>
    <name evidence="2" type="ORF">SPIL2461_LOCUS4068</name>
</gene>
<dbReference type="EMBL" id="CAJNIZ010005214">
    <property type="protein sequence ID" value="CAE7239904.1"/>
    <property type="molecule type" value="Genomic_DNA"/>
</dbReference>
<feature type="compositionally biased region" description="Polar residues" evidence="1">
    <location>
        <begin position="302"/>
        <end position="311"/>
    </location>
</feature>
<feature type="non-terminal residue" evidence="2">
    <location>
        <position position="1"/>
    </location>
</feature>
<evidence type="ECO:0000313" key="3">
    <source>
        <dbReference type="Proteomes" id="UP000649617"/>
    </source>
</evidence>
<name>A0A812L1J1_SYMPI</name>
<feature type="compositionally biased region" description="Low complexity" evidence="1">
    <location>
        <begin position="228"/>
        <end position="246"/>
    </location>
</feature>
<feature type="region of interest" description="Disordered" evidence="1">
    <location>
        <begin position="340"/>
        <end position="449"/>
    </location>
</feature>
<accession>A0A812L1J1</accession>
<protein>
    <submittedName>
        <fullName evidence="2">PCM1 protein</fullName>
    </submittedName>
</protein>
<keyword evidence="3" id="KW-1185">Reference proteome</keyword>
<evidence type="ECO:0000313" key="2">
    <source>
        <dbReference type="EMBL" id="CAE7239904.1"/>
    </source>
</evidence>
<evidence type="ECO:0000256" key="1">
    <source>
        <dbReference type="SAM" id="MobiDB-lite"/>
    </source>
</evidence>
<feature type="compositionally biased region" description="Basic and acidic residues" evidence="1">
    <location>
        <begin position="154"/>
        <end position="170"/>
    </location>
</feature>
<comment type="caution">
    <text evidence="2">The sequence shown here is derived from an EMBL/GenBank/DDBJ whole genome shotgun (WGS) entry which is preliminary data.</text>
</comment>
<feature type="region of interest" description="Disordered" evidence="1">
    <location>
        <begin position="154"/>
        <end position="175"/>
    </location>
</feature>
<sequence>VGSEAVRRTGRLVEARRGGAFTSFRDDEKLGSKRRVLFLGADLPSKINHQVNGSAKVQLTREQAVELQTALLEGFQSEDFQGRFRELQAKFPDGGATFYVERRKLVLSVQTMVIPKYGFSPDLSGVFDMVRLLGTFSDDDGQFGRRGWEIERLIGERETSNESAQPKEPDTGMESDEVLDVQPTAPDTDAEPSNGLNQFLHALDDMETDGLADDTLASDQAPAVPSMESAPETDSAASEAPAAEAPLVGESVQDPPEVESVQDEAAELQPEAESENPKDDIPVVNSEDVVAEEAAGDGQKAATESSVLDDQTTTIPAMVTASVPQDQSADANVEIDRAQSSVLEDQTATQSVTNTANVAEDEHVDGNNQGDGVAEQVAQTESEKMVEDPDVAPEEQAAEQITNGVADLETARQEPETSDTVAQEGKEQAAQAAKVPAKEEDEHRHETGEAVVEVEAAAEVEEVCVETDLSGVDRVETDLVPEIIPEVAEAPADADETSPDIPLAAEVPITAEAPAETDAINASSEAEAAESAGDVAASADDPVLTAEDVRDTAGDPVDAVEDNAQVLVEEPSVEPEPTLERQHDPPSVEQTPDEIEPSAVQADQNESEHPTAEASSAQGQEAVVHEAPVQVCDALPEELAEAPKELELEPGA</sequence>
<feature type="compositionally biased region" description="Acidic residues" evidence="1">
    <location>
        <begin position="256"/>
        <end position="274"/>
    </location>
</feature>
<dbReference type="AlphaFoldDB" id="A0A812L1J1"/>
<feature type="region of interest" description="Disordered" evidence="1">
    <location>
        <begin position="511"/>
        <end position="628"/>
    </location>
</feature>
<dbReference type="Proteomes" id="UP000649617">
    <property type="component" value="Unassembled WGS sequence"/>
</dbReference>
<dbReference type="OrthoDB" id="427488at2759"/>
<feature type="compositionally biased region" description="Low complexity" evidence="1">
    <location>
        <begin position="518"/>
        <end position="541"/>
    </location>
</feature>
<feature type="region of interest" description="Disordered" evidence="1">
    <location>
        <begin position="221"/>
        <end position="311"/>
    </location>
</feature>
<feature type="compositionally biased region" description="Acidic residues" evidence="1">
    <location>
        <begin position="388"/>
        <end position="397"/>
    </location>
</feature>
<feature type="non-terminal residue" evidence="2">
    <location>
        <position position="652"/>
    </location>
</feature>